<keyword evidence="4" id="KW-1185">Reference proteome</keyword>
<dbReference type="AlphaFoldDB" id="A0A0F7TX96"/>
<sequence>MTSTSPRAVYHYLDIAPLGRGEVIKLFLTDTGIEFKEVLYPYDHTWPQKSQDLQQQGLTRTGKLPTLEYQGLILTQHIPILRYLARDLGQYDGETNAEKYAVDAVADIYIDWRSRWVANLGKKEDAYKDDFVPQYYKVLGQYYNDRGGPYLLGDKVTYADFAVYQSIDNDARTGTLPSTLPESLLKFKETFEQRPNIASLLKSRKPVS</sequence>
<evidence type="ECO:0000313" key="3">
    <source>
        <dbReference type="EMBL" id="CEJ61309.1"/>
    </source>
</evidence>
<dbReference type="GO" id="GO:0006749">
    <property type="term" value="P:glutathione metabolic process"/>
    <property type="evidence" value="ECO:0007669"/>
    <property type="project" value="TreeGrafter"/>
</dbReference>
<evidence type="ECO:0008006" key="5">
    <source>
        <dbReference type="Google" id="ProtNLM"/>
    </source>
</evidence>
<dbReference type="PANTHER" id="PTHR11571">
    <property type="entry name" value="GLUTATHIONE S-TRANSFERASE"/>
    <property type="match status" value="1"/>
</dbReference>
<dbReference type="CDD" id="cd03039">
    <property type="entry name" value="GST_N_Sigma_like"/>
    <property type="match status" value="1"/>
</dbReference>
<dbReference type="PANTHER" id="PTHR11571:SF150">
    <property type="entry name" value="GLUTATHIONE S-TRANSFERASE"/>
    <property type="match status" value="1"/>
</dbReference>
<dbReference type="InterPro" id="IPR036282">
    <property type="entry name" value="Glutathione-S-Trfase_C_sf"/>
</dbReference>
<dbReference type="GO" id="GO:0004364">
    <property type="term" value="F:glutathione transferase activity"/>
    <property type="evidence" value="ECO:0007669"/>
    <property type="project" value="TreeGrafter"/>
</dbReference>
<dbReference type="PROSITE" id="PS50405">
    <property type="entry name" value="GST_CTER"/>
    <property type="match status" value="1"/>
</dbReference>
<evidence type="ECO:0000259" key="2">
    <source>
        <dbReference type="PROSITE" id="PS50405"/>
    </source>
</evidence>
<dbReference type="InterPro" id="IPR036249">
    <property type="entry name" value="Thioredoxin-like_sf"/>
</dbReference>
<dbReference type="Gene3D" id="1.20.1050.130">
    <property type="match status" value="1"/>
</dbReference>
<proteinExistence type="predicted"/>
<name>A0A0F7TX96_PENBI</name>
<dbReference type="PROSITE" id="PS50404">
    <property type="entry name" value="GST_NTER"/>
    <property type="match status" value="1"/>
</dbReference>
<evidence type="ECO:0000259" key="1">
    <source>
        <dbReference type="PROSITE" id="PS50404"/>
    </source>
</evidence>
<feature type="domain" description="GST N-terminal" evidence="1">
    <location>
        <begin position="8"/>
        <end position="92"/>
    </location>
</feature>
<dbReference type="SUPFAM" id="SSF47616">
    <property type="entry name" value="GST C-terminal domain-like"/>
    <property type="match status" value="1"/>
</dbReference>
<dbReference type="Pfam" id="PF02798">
    <property type="entry name" value="GST_N"/>
    <property type="match status" value="1"/>
</dbReference>
<accession>A0A0F7TX96</accession>
<gene>
    <name evidence="3" type="ORF">PMG11_09845</name>
</gene>
<evidence type="ECO:0000313" key="4">
    <source>
        <dbReference type="Proteomes" id="UP000042958"/>
    </source>
</evidence>
<dbReference type="SUPFAM" id="SSF52833">
    <property type="entry name" value="Thioredoxin-like"/>
    <property type="match status" value="1"/>
</dbReference>
<organism evidence="3 4">
    <name type="scientific">Penicillium brasilianum</name>
    <dbReference type="NCBI Taxonomy" id="104259"/>
    <lineage>
        <taxon>Eukaryota</taxon>
        <taxon>Fungi</taxon>
        <taxon>Dikarya</taxon>
        <taxon>Ascomycota</taxon>
        <taxon>Pezizomycotina</taxon>
        <taxon>Eurotiomycetes</taxon>
        <taxon>Eurotiomycetidae</taxon>
        <taxon>Eurotiales</taxon>
        <taxon>Aspergillaceae</taxon>
        <taxon>Penicillium</taxon>
    </lineage>
</organism>
<dbReference type="EMBL" id="CDHK01000010">
    <property type="protein sequence ID" value="CEJ61309.1"/>
    <property type="molecule type" value="Genomic_DNA"/>
</dbReference>
<dbReference type="InterPro" id="IPR004045">
    <property type="entry name" value="Glutathione_S-Trfase_N"/>
</dbReference>
<dbReference type="STRING" id="104259.A0A0F7TX96"/>
<dbReference type="OrthoDB" id="414243at2759"/>
<dbReference type="Proteomes" id="UP000042958">
    <property type="component" value="Unassembled WGS sequence"/>
</dbReference>
<dbReference type="InterPro" id="IPR050213">
    <property type="entry name" value="GST_superfamily"/>
</dbReference>
<dbReference type="InterPro" id="IPR004046">
    <property type="entry name" value="GST_C"/>
</dbReference>
<dbReference type="InterPro" id="IPR010987">
    <property type="entry name" value="Glutathione-S-Trfase_C-like"/>
</dbReference>
<feature type="domain" description="GST C-terminal" evidence="2">
    <location>
        <begin position="95"/>
        <end position="208"/>
    </location>
</feature>
<dbReference type="Pfam" id="PF14497">
    <property type="entry name" value="GST_C_3"/>
    <property type="match status" value="1"/>
</dbReference>
<protein>
    <recommendedName>
        <fullName evidence="5">Glutathione S-transferase</fullName>
    </recommendedName>
</protein>
<reference evidence="4" key="1">
    <citation type="journal article" date="2015" name="Genome Announc.">
        <title>Draft genome sequence of the fungus Penicillium brasilianum MG11.</title>
        <authorList>
            <person name="Horn F."/>
            <person name="Linde J."/>
            <person name="Mattern D.J."/>
            <person name="Walther G."/>
            <person name="Guthke R."/>
            <person name="Brakhage A.A."/>
            <person name="Valiante V."/>
        </authorList>
    </citation>
    <scope>NUCLEOTIDE SEQUENCE [LARGE SCALE GENOMIC DNA]</scope>
    <source>
        <strain evidence="4">MG11</strain>
    </source>
</reference>